<evidence type="ECO:0000259" key="2">
    <source>
        <dbReference type="Pfam" id="PF14244"/>
    </source>
</evidence>
<dbReference type="AlphaFoldDB" id="A0A151R7R3"/>
<feature type="domain" description="Retrotransposon Copia-like N-terminal" evidence="2">
    <location>
        <begin position="22"/>
        <end position="69"/>
    </location>
</feature>
<accession>A0A151R7R3</accession>
<evidence type="ECO:0000259" key="1">
    <source>
        <dbReference type="Pfam" id="PF03732"/>
    </source>
</evidence>
<dbReference type="Pfam" id="PF14244">
    <property type="entry name" value="Retrotran_gag_3"/>
    <property type="match status" value="1"/>
</dbReference>
<protein>
    <recommendedName>
        <fullName evidence="5">Retrotransposon Copia-like N-terminal domain-containing protein</fullName>
    </recommendedName>
</protein>
<dbReference type="Gramene" id="C.cajan_39281.t">
    <property type="protein sequence ID" value="C.cajan_39281.t.cds1"/>
    <property type="gene ID" value="C.cajan_39281"/>
</dbReference>
<organism evidence="3 4">
    <name type="scientific">Cajanus cajan</name>
    <name type="common">Pigeon pea</name>
    <name type="synonym">Cajanus indicus</name>
    <dbReference type="NCBI Taxonomy" id="3821"/>
    <lineage>
        <taxon>Eukaryota</taxon>
        <taxon>Viridiplantae</taxon>
        <taxon>Streptophyta</taxon>
        <taxon>Embryophyta</taxon>
        <taxon>Tracheophyta</taxon>
        <taxon>Spermatophyta</taxon>
        <taxon>Magnoliopsida</taxon>
        <taxon>eudicotyledons</taxon>
        <taxon>Gunneridae</taxon>
        <taxon>Pentapetalae</taxon>
        <taxon>rosids</taxon>
        <taxon>fabids</taxon>
        <taxon>Fabales</taxon>
        <taxon>Fabaceae</taxon>
        <taxon>Papilionoideae</taxon>
        <taxon>50 kb inversion clade</taxon>
        <taxon>NPAAA clade</taxon>
        <taxon>indigoferoid/millettioid clade</taxon>
        <taxon>Phaseoleae</taxon>
        <taxon>Cajanus</taxon>
    </lineage>
</organism>
<evidence type="ECO:0000313" key="3">
    <source>
        <dbReference type="EMBL" id="KYP38660.1"/>
    </source>
</evidence>
<dbReference type="Proteomes" id="UP000075243">
    <property type="component" value="Unassembled WGS sequence"/>
</dbReference>
<sequence>MDDANPSSKNSSPITPNPCIIHHSDSPSTILVTPLLKGDNYGSWSRAVTMALRAKNKLGFVDGSLPTPKKQDDIPNWQRCNDLVASWILNSVSPEIRPSILYVETAAQIWIDLKDRFSQSNAPKIYQLKQSISALKQDGMSVSLYFTQLKSLWDELSSIAPISSCICGNAKKHY</sequence>
<dbReference type="EMBL" id="KQ483979">
    <property type="protein sequence ID" value="KYP38660.1"/>
    <property type="molecule type" value="Genomic_DNA"/>
</dbReference>
<dbReference type="OMA" id="METESFF"/>
<gene>
    <name evidence="3" type="ORF">KK1_040091</name>
</gene>
<proteinExistence type="predicted"/>
<name>A0A151R7R3_CAJCA</name>
<reference evidence="3" key="1">
    <citation type="journal article" date="2012" name="Nat. Biotechnol.">
        <title>Draft genome sequence of pigeonpea (Cajanus cajan), an orphan legume crop of resource-poor farmers.</title>
        <authorList>
            <person name="Varshney R.K."/>
            <person name="Chen W."/>
            <person name="Li Y."/>
            <person name="Bharti A.K."/>
            <person name="Saxena R.K."/>
            <person name="Schlueter J.A."/>
            <person name="Donoghue M.T."/>
            <person name="Azam S."/>
            <person name="Fan G."/>
            <person name="Whaley A.M."/>
            <person name="Farmer A.D."/>
            <person name="Sheridan J."/>
            <person name="Iwata A."/>
            <person name="Tuteja R."/>
            <person name="Penmetsa R.V."/>
            <person name="Wu W."/>
            <person name="Upadhyaya H.D."/>
            <person name="Yang S.P."/>
            <person name="Shah T."/>
            <person name="Saxena K.B."/>
            <person name="Michael T."/>
            <person name="McCombie W.R."/>
            <person name="Yang B."/>
            <person name="Zhang G."/>
            <person name="Yang H."/>
            <person name="Wang J."/>
            <person name="Spillane C."/>
            <person name="Cook D.R."/>
            <person name="May G.D."/>
            <person name="Xu X."/>
            <person name="Jackson S.A."/>
        </authorList>
    </citation>
    <scope>NUCLEOTIDE SEQUENCE [LARGE SCALE GENOMIC DNA]</scope>
</reference>
<evidence type="ECO:0000313" key="4">
    <source>
        <dbReference type="Proteomes" id="UP000075243"/>
    </source>
</evidence>
<dbReference type="Pfam" id="PF03732">
    <property type="entry name" value="Retrotrans_gag"/>
    <property type="match status" value="1"/>
</dbReference>
<dbReference type="InterPro" id="IPR005162">
    <property type="entry name" value="Retrotrans_gag_dom"/>
</dbReference>
<dbReference type="PANTHER" id="PTHR37610">
    <property type="entry name" value="CCHC-TYPE DOMAIN-CONTAINING PROTEIN"/>
    <property type="match status" value="1"/>
</dbReference>
<dbReference type="PANTHER" id="PTHR37610:SF97">
    <property type="entry name" value="RETROTRANSPOSON GAG DOMAIN-CONTAINING PROTEIN"/>
    <property type="match status" value="1"/>
</dbReference>
<keyword evidence="4" id="KW-1185">Reference proteome</keyword>
<feature type="domain" description="Retrotransposon gag" evidence="1">
    <location>
        <begin position="85"/>
        <end position="157"/>
    </location>
</feature>
<dbReference type="InterPro" id="IPR029472">
    <property type="entry name" value="Copia-like_N"/>
</dbReference>
<evidence type="ECO:0008006" key="5">
    <source>
        <dbReference type="Google" id="ProtNLM"/>
    </source>
</evidence>